<evidence type="ECO:0000313" key="2">
    <source>
        <dbReference type="Proteomes" id="UP000293331"/>
    </source>
</evidence>
<proteinExistence type="predicted"/>
<evidence type="ECO:0000313" key="1">
    <source>
        <dbReference type="EMBL" id="RYU92472.1"/>
    </source>
</evidence>
<accession>A0A4Q5LSH7</accession>
<dbReference type="EMBL" id="SEWG01000001">
    <property type="protein sequence ID" value="RYU92472.1"/>
    <property type="molecule type" value="Genomic_DNA"/>
</dbReference>
<reference evidence="1 2" key="1">
    <citation type="submission" date="2019-02" db="EMBL/GenBank/DDBJ databases">
        <title>Bacterial novel species Mucilaginibacter sp. 17JY9-4 isolated from soil.</title>
        <authorList>
            <person name="Jung H.-Y."/>
        </authorList>
    </citation>
    <scope>NUCLEOTIDE SEQUENCE [LARGE SCALE GENOMIC DNA]</scope>
    <source>
        <strain evidence="1 2">17JY9-4</strain>
    </source>
</reference>
<name>A0A4Q5LSH7_9SPHI</name>
<protein>
    <submittedName>
        <fullName evidence="1">Uncharacterized protein</fullName>
    </submittedName>
</protein>
<keyword evidence="2" id="KW-1185">Reference proteome</keyword>
<dbReference type="Gene3D" id="3.40.50.20">
    <property type="match status" value="1"/>
</dbReference>
<organism evidence="1 2">
    <name type="scientific">Mucilaginibacter terrigena</name>
    <dbReference type="NCBI Taxonomy" id="2492395"/>
    <lineage>
        <taxon>Bacteria</taxon>
        <taxon>Pseudomonadati</taxon>
        <taxon>Bacteroidota</taxon>
        <taxon>Sphingobacteriia</taxon>
        <taxon>Sphingobacteriales</taxon>
        <taxon>Sphingobacteriaceae</taxon>
        <taxon>Mucilaginibacter</taxon>
    </lineage>
</organism>
<dbReference type="RefSeq" id="WP_129875199.1">
    <property type="nucleotide sequence ID" value="NZ_SEWG01000001.1"/>
</dbReference>
<dbReference type="OrthoDB" id="707775at2"/>
<dbReference type="Proteomes" id="UP000293331">
    <property type="component" value="Unassembled WGS sequence"/>
</dbReference>
<comment type="caution">
    <text evidence="1">The sequence shown here is derived from an EMBL/GenBank/DDBJ whole genome shotgun (WGS) entry which is preliminary data.</text>
</comment>
<gene>
    <name evidence="1" type="ORF">EWM62_03280</name>
</gene>
<dbReference type="AlphaFoldDB" id="A0A4Q5LSH7"/>
<sequence length="98" mass="10731">MKVLITSAASAGAHKLKAALNNDEVVLGDYNDLPAFMGMLKLPNPAADTYAHQMLTLCLDNSFDTVYLLNSQEAEVLLLSEQLFKEYNINIINGSNNI</sequence>